<dbReference type="RefSeq" id="WP_413271827.1">
    <property type="nucleotide sequence ID" value="NZ_JBHFNQ010000137.1"/>
</dbReference>
<accession>A0ABV4X7K5</accession>
<dbReference type="Pfam" id="PF10989">
    <property type="entry name" value="DUF2808"/>
    <property type="match status" value="1"/>
</dbReference>
<organism evidence="1 2">
    <name type="scientific">Floridaenema aerugineum BLCC-F46</name>
    <dbReference type="NCBI Taxonomy" id="3153654"/>
    <lineage>
        <taxon>Bacteria</taxon>
        <taxon>Bacillati</taxon>
        <taxon>Cyanobacteriota</taxon>
        <taxon>Cyanophyceae</taxon>
        <taxon>Oscillatoriophycideae</taxon>
        <taxon>Aerosakkonematales</taxon>
        <taxon>Aerosakkonemataceae</taxon>
        <taxon>Floridanema</taxon>
        <taxon>Floridanema aerugineum</taxon>
    </lineage>
</organism>
<comment type="caution">
    <text evidence="1">The sequence shown here is derived from an EMBL/GenBank/DDBJ whole genome shotgun (WGS) entry which is preliminary data.</text>
</comment>
<dbReference type="EMBL" id="JBHFNQ010000137">
    <property type="protein sequence ID" value="MFB2878765.1"/>
    <property type="molecule type" value="Genomic_DNA"/>
</dbReference>
<sequence>METSGILRATLAATVGILAGWQQAEAVQLADGTVYFVQPPSLLAATTTFNDACAWSATYYFTVNLPENAGEPLQRVVINQHEGVEDVDFRWEESRAFVGVRRKKGEDLPIQEVTTDEKTRSIAIAFDPPIAPGKTVTIALEPVRNPCFGGVYLFGVTAFPPGEKVHGQFLGFGRFHFYLNGAIHLPVSFAVPGDELRPANSD</sequence>
<dbReference type="Proteomes" id="UP001576774">
    <property type="component" value="Unassembled WGS sequence"/>
</dbReference>
<gene>
    <name evidence="1" type="ORF">ACE1CC_18090</name>
</gene>
<protein>
    <submittedName>
        <fullName evidence="1">DUF2808 domain-containing protein</fullName>
    </submittedName>
</protein>
<evidence type="ECO:0000313" key="1">
    <source>
        <dbReference type="EMBL" id="MFB2878765.1"/>
    </source>
</evidence>
<proteinExistence type="predicted"/>
<reference evidence="1 2" key="1">
    <citation type="submission" date="2024-09" db="EMBL/GenBank/DDBJ databases">
        <title>Floridaenema gen nov. (Aerosakkonemataceae, Aerosakkonematales ord. nov., Cyanobacteria) from benthic tropical and subtropical fresh waters, with the description of four new species.</title>
        <authorList>
            <person name="Moretto J.A."/>
            <person name="Berthold D.E."/>
            <person name="Lefler F.W."/>
            <person name="Huang I.-S."/>
            <person name="Laughinghouse H. IV."/>
        </authorList>
    </citation>
    <scope>NUCLEOTIDE SEQUENCE [LARGE SCALE GENOMIC DNA]</scope>
    <source>
        <strain evidence="1 2">BLCC-F46</strain>
    </source>
</reference>
<keyword evidence="2" id="KW-1185">Reference proteome</keyword>
<evidence type="ECO:0000313" key="2">
    <source>
        <dbReference type="Proteomes" id="UP001576774"/>
    </source>
</evidence>
<name>A0ABV4X7K5_9CYAN</name>
<dbReference type="InterPro" id="IPR021256">
    <property type="entry name" value="DUF2808"/>
</dbReference>